<dbReference type="AlphaFoldDB" id="A0AAE0BYE9"/>
<proteinExistence type="inferred from homology"/>
<evidence type="ECO:0000259" key="2">
    <source>
        <dbReference type="Pfam" id="PF04111"/>
    </source>
</evidence>
<dbReference type="GO" id="GO:0043548">
    <property type="term" value="F:phosphatidylinositol 3-kinase binding"/>
    <property type="evidence" value="ECO:0007669"/>
    <property type="project" value="TreeGrafter"/>
</dbReference>
<evidence type="ECO:0000256" key="1">
    <source>
        <dbReference type="ARBA" id="ARBA00005965"/>
    </source>
</evidence>
<dbReference type="EMBL" id="LGRX02031968">
    <property type="protein sequence ID" value="KAK3244339.1"/>
    <property type="molecule type" value="Genomic_DNA"/>
</dbReference>
<dbReference type="PANTHER" id="PTHR12768">
    <property type="entry name" value="BECLIN 1"/>
    <property type="match status" value="1"/>
</dbReference>
<comment type="similarity">
    <text evidence="1">Belongs to the beclin family.</text>
</comment>
<dbReference type="GO" id="GO:0045324">
    <property type="term" value="P:late endosome to vacuole transport"/>
    <property type="evidence" value="ECO:0007669"/>
    <property type="project" value="TreeGrafter"/>
</dbReference>
<dbReference type="GO" id="GO:0000423">
    <property type="term" value="P:mitophagy"/>
    <property type="evidence" value="ECO:0007669"/>
    <property type="project" value="TreeGrafter"/>
</dbReference>
<accession>A0AAE0BYE9</accession>
<dbReference type="GO" id="GO:0000045">
    <property type="term" value="P:autophagosome assembly"/>
    <property type="evidence" value="ECO:0007669"/>
    <property type="project" value="TreeGrafter"/>
</dbReference>
<dbReference type="GO" id="GO:0006995">
    <property type="term" value="P:cellular response to nitrogen starvation"/>
    <property type="evidence" value="ECO:0007669"/>
    <property type="project" value="TreeGrafter"/>
</dbReference>
<protein>
    <submittedName>
        <fullName evidence="3">Vacuolar protein sorting-associated protein atg6</fullName>
    </submittedName>
</protein>
<dbReference type="GO" id="GO:0034272">
    <property type="term" value="C:phosphatidylinositol 3-kinase complex, class III, type II"/>
    <property type="evidence" value="ECO:0007669"/>
    <property type="project" value="TreeGrafter"/>
</dbReference>
<sequence length="92" mass="10590">PVNPFWSARYDKAMVCFLACLQEFADFAKGQDRAKKHSPEFELPYKLEADKIDGKTIKYSFNRDDKWTAALKLMLSDLKVALSWLTDRGMPA</sequence>
<dbReference type="GO" id="GO:0034271">
    <property type="term" value="C:phosphatidylinositol 3-kinase complex, class III, type I"/>
    <property type="evidence" value="ECO:0007669"/>
    <property type="project" value="TreeGrafter"/>
</dbReference>
<feature type="non-terminal residue" evidence="3">
    <location>
        <position position="1"/>
    </location>
</feature>
<evidence type="ECO:0000313" key="4">
    <source>
        <dbReference type="Proteomes" id="UP001190700"/>
    </source>
</evidence>
<dbReference type="Pfam" id="PF04111">
    <property type="entry name" value="APG6"/>
    <property type="match status" value="1"/>
</dbReference>
<dbReference type="GO" id="GO:0030674">
    <property type="term" value="F:protein-macromolecule adaptor activity"/>
    <property type="evidence" value="ECO:0007669"/>
    <property type="project" value="TreeGrafter"/>
</dbReference>
<dbReference type="GO" id="GO:0000407">
    <property type="term" value="C:phagophore assembly site"/>
    <property type="evidence" value="ECO:0007669"/>
    <property type="project" value="TreeGrafter"/>
</dbReference>
<dbReference type="InterPro" id="IPR007243">
    <property type="entry name" value="Atg6/Beclin"/>
</dbReference>
<comment type="caution">
    <text evidence="3">The sequence shown here is derived from an EMBL/GenBank/DDBJ whole genome shotgun (WGS) entry which is preliminary data.</text>
</comment>
<dbReference type="InterPro" id="IPR038274">
    <property type="entry name" value="Atg6/Beclin_C_sf"/>
</dbReference>
<evidence type="ECO:0000313" key="3">
    <source>
        <dbReference type="EMBL" id="KAK3244339.1"/>
    </source>
</evidence>
<dbReference type="Proteomes" id="UP001190700">
    <property type="component" value="Unassembled WGS sequence"/>
</dbReference>
<name>A0AAE0BYE9_9CHLO</name>
<reference evidence="3 4" key="1">
    <citation type="journal article" date="2015" name="Genome Biol. Evol.">
        <title>Comparative Genomics of a Bacterivorous Green Alga Reveals Evolutionary Causalities and Consequences of Phago-Mixotrophic Mode of Nutrition.</title>
        <authorList>
            <person name="Burns J.A."/>
            <person name="Paasch A."/>
            <person name="Narechania A."/>
            <person name="Kim E."/>
        </authorList>
    </citation>
    <scope>NUCLEOTIDE SEQUENCE [LARGE SCALE GENOMIC DNA]</scope>
    <source>
        <strain evidence="3 4">PLY_AMNH</strain>
    </source>
</reference>
<organism evidence="3 4">
    <name type="scientific">Cymbomonas tetramitiformis</name>
    <dbReference type="NCBI Taxonomy" id="36881"/>
    <lineage>
        <taxon>Eukaryota</taxon>
        <taxon>Viridiplantae</taxon>
        <taxon>Chlorophyta</taxon>
        <taxon>Pyramimonadophyceae</taxon>
        <taxon>Pyramimonadales</taxon>
        <taxon>Pyramimonadaceae</taxon>
        <taxon>Cymbomonas</taxon>
    </lineage>
</organism>
<dbReference type="PANTHER" id="PTHR12768:SF4">
    <property type="entry name" value="BECLIN-1"/>
    <property type="match status" value="1"/>
</dbReference>
<gene>
    <name evidence="3" type="ORF">CYMTET_46042</name>
</gene>
<feature type="domain" description="Atg6 BARA" evidence="2">
    <location>
        <begin position="5"/>
        <end position="86"/>
    </location>
</feature>
<dbReference type="Gene3D" id="1.10.418.40">
    <property type="entry name" value="Autophagy protein 6/Beclin 1"/>
    <property type="match status" value="1"/>
</dbReference>
<dbReference type="InterPro" id="IPR040455">
    <property type="entry name" value="Atg6_BARA"/>
</dbReference>
<keyword evidence="4" id="KW-1185">Reference proteome</keyword>